<feature type="transmembrane region" description="Helical" evidence="1">
    <location>
        <begin position="317"/>
        <end position="336"/>
    </location>
</feature>
<keyword evidence="1" id="KW-1133">Transmembrane helix</keyword>
<keyword evidence="1" id="KW-0812">Transmembrane</keyword>
<keyword evidence="3" id="KW-1185">Reference proteome</keyword>
<evidence type="ECO:0000313" key="2">
    <source>
        <dbReference type="EMBL" id="TXG37151.1"/>
    </source>
</evidence>
<gene>
    <name evidence="2" type="ORF">FUA22_11340</name>
</gene>
<feature type="transmembrane region" description="Helical" evidence="1">
    <location>
        <begin position="74"/>
        <end position="97"/>
    </location>
</feature>
<sequence>MGFITSSLVLNYKFKAGGLLNKLEINKFVVIKTLIALILISFAFRYFDLFSNREVKLTNPTHVNRYNASNPENFSLVFMVLSVFRVLFFVPLIFYFANRINKKRLLIVCSFLFLLPFLEAYLRGSRRLIFESLGLLIVILFIFNKISLKSFKTLTTLIITIIILFGFSLSVLKSRVSENNKEFFSKIFNSQYNEFIPPKQEAIKFIQENNNILGHVYFSEIHLGQYITHGIFEMDYMLSAQPKHMYGKFNCYLFIKFFNKLGVSNIPLNSLNNPTNRITYITFFGGMFLDFGWFSIPFMFLFGVFQHKLLLLSRHSYILIPLSILLLFSNVFMLIFNFFRTQFLFSITIYVLFMGVMLIMPKSKEGNLP</sequence>
<name>A0A5C7GIH7_9FLAO</name>
<accession>A0A5C7GIH7</accession>
<feature type="transmembrane region" description="Helical" evidence="1">
    <location>
        <begin position="153"/>
        <end position="172"/>
    </location>
</feature>
<dbReference type="EMBL" id="VRKQ01000010">
    <property type="protein sequence ID" value="TXG37151.1"/>
    <property type="molecule type" value="Genomic_DNA"/>
</dbReference>
<protein>
    <submittedName>
        <fullName evidence="2">Oligosaccharide repeat unit polymerase</fullName>
    </submittedName>
</protein>
<proteinExistence type="predicted"/>
<keyword evidence="1" id="KW-0472">Membrane</keyword>
<evidence type="ECO:0000256" key="1">
    <source>
        <dbReference type="SAM" id="Phobius"/>
    </source>
</evidence>
<dbReference type="OrthoDB" id="1438898at2"/>
<dbReference type="Proteomes" id="UP000321080">
    <property type="component" value="Unassembled WGS sequence"/>
</dbReference>
<dbReference type="AlphaFoldDB" id="A0A5C7GIH7"/>
<feature type="transmembrane region" description="Helical" evidence="1">
    <location>
        <begin position="104"/>
        <end position="122"/>
    </location>
</feature>
<feature type="transmembrane region" description="Helical" evidence="1">
    <location>
        <begin position="342"/>
        <end position="360"/>
    </location>
</feature>
<reference evidence="2 3" key="1">
    <citation type="submission" date="2019-08" db="EMBL/GenBank/DDBJ databases">
        <title>Seonamhaeicola sediminis sp. nov., isolated from marine sediment.</title>
        <authorList>
            <person name="Cao W.R."/>
        </authorList>
    </citation>
    <scope>NUCLEOTIDE SEQUENCE [LARGE SCALE GENOMIC DNA]</scope>
    <source>
        <strain evidence="2 3">1505</strain>
    </source>
</reference>
<dbReference type="RefSeq" id="WP_147768400.1">
    <property type="nucleotide sequence ID" value="NZ_VRKQ01000010.1"/>
</dbReference>
<feature type="transmembrane region" description="Helical" evidence="1">
    <location>
        <begin position="278"/>
        <end position="305"/>
    </location>
</feature>
<comment type="caution">
    <text evidence="2">The sequence shown here is derived from an EMBL/GenBank/DDBJ whole genome shotgun (WGS) entry which is preliminary data.</text>
</comment>
<feature type="transmembrane region" description="Helical" evidence="1">
    <location>
        <begin position="29"/>
        <end position="47"/>
    </location>
</feature>
<evidence type="ECO:0000313" key="3">
    <source>
        <dbReference type="Proteomes" id="UP000321080"/>
    </source>
</evidence>
<organism evidence="2 3">
    <name type="scientific">Seonamhaeicola maritimus</name>
    <dbReference type="NCBI Taxonomy" id="2591822"/>
    <lineage>
        <taxon>Bacteria</taxon>
        <taxon>Pseudomonadati</taxon>
        <taxon>Bacteroidota</taxon>
        <taxon>Flavobacteriia</taxon>
        <taxon>Flavobacteriales</taxon>
        <taxon>Flavobacteriaceae</taxon>
    </lineage>
</organism>